<protein>
    <submittedName>
        <fullName evidence="4">MAP kinase phosphatase with leucine-rich repeats 3</fullName>
    </submittedName>
</protein>
<feature type="compositionally biased region" description="Low complexity" evidence="1">
    <location>
        <begin position="1034"/>
        <end position="1059"/>
    </location>
</feature>
<evidence type="ECO:0000313" key="4">
    <source>
        <dbReference type="EMBL" id="PSC74445.1"/>
    </source>
</evidence>
<dbReference type="InterPro" id="IPR020422">
    <property type="entry name" value="TYR_PHOSPHATASE_DUAL_dom"/>
</dbReference>
<dbReference type="InterPro" id="IPR036940">
    <property type="entry name" value="PI3/4_kinase_cat_sf"/>
</dbReference>
<keyword evidence="4" id="KW-0808">Transferase</keyword>
<evidence type="ECO:0000259" key="2">
    <source>
        <dbReference type="PROSITE" id="PS50054"/>
    </source>
</evidence>
<gene>
    <name evidence="4" type="ORF">C2E20_2295</name>
</gene>
<dbReference type="OrthoDB" id="10252009at2759"/>
<dbReference type="PROSITE" id="PS50054">
    <property type="entry name" value="TYR_PHOSPHATASE_DUAL"/>
    <property type="match status" value="1"/>
</dbReference>
<feature type="region of interest" description="Disordered" evidence="1">
    <location>
        <begin position="293"/>
        <end position="321"/>
    </location>
</feature>
<dbReference type="Gene3D" id="3.90.190.10">
    <property type="entry name" value="Protein tyrosine phosphatase superfamily"/>
    <property type="match status" value="1"/>
</dbReference>
<dbReference type="GO" id="GO:0004721">
    <property type="term" value="F:phosphoprotein phosphatase activity"/>
    <property type="evidence" value="ECO:0007669"/>
    <property type="project" value="InterPro"/>
</dbReference>
<evidence type="ECO:0000259" key="3">
    <source>
        <dbReference type="PROSITE" id="PS50056"/>
    </source>
</evidence>
<dbReference type="Pfam" id="PF00782">
    <property type="entry name" value="DSPc"/>
    <property type="match status" value="1"/>
</dbReference>
<sequence>MTIAREDSLALRLGALQLPGRDADSQFVSPRWGGWLGDHQDEAEAAELAALLHEAAPKLAFASLRAPRLPGSGRTPLPKARSYEVSESVRDRLRAAAPIPTGPGQVDWSRLTATISSEHLKFEEASAAVARAAAAAIDSGGAAAACDDGAPSPACTPAGLTSPRGGSGGLEVLDINSGGRVIFCLFAPAGQDPPRAPTPPSSLRSSPEKGYAGCMDLAAGPDGGGGLCREPSLRKPPLGASSGSASPAGSTRSRGCWEGSDSGSDGSNSGYAEERLRQLQAAAVGQHPCLVAAPAQQRPGSSSSSGGSGRGGSDADLPHGAAPAEHALHEGAAAFSFASAEDDGSAPPSPVLLPASAPAVQSLAPSARRPSLAGAPSLSGGAPTPEGCLILKFVSSRLLSQSEQFASELTRHVGLCTPDSRILRQKGHSDGEWQQAYEAAEALRDSCPDLHEEMARSSCCLVMEFIPGGCLFRSPQAFADGGALQQTAEDLGRLFTLDMLLGNADRLHCTELGWRGNPENILYATSGRWAGRAVAIDAVVQRRPPGGLMSAEDSSCERLTELALNDGDVACTLLRQALRPCCVIWGSAQLKEGAAAFQRGLKAALDAANTIKGLMEMMFDVITDWIHSFIEDIEEAEAAGHGHGGHGSAHSGAPAVTPRSASASRRASSAGGATSPLLLTASASTSAQTMRIRQINHEAQRNDSVGERVAHWKAVFREKGEELRAAVEEWQAKQGPAPAGAQRLTTAFLDGTHPVVDVYELKVRLEHMLQRLRVLQQATLTGRPCRLMPRLYLSGAVEASSLHMLRHLGITHVLNATEDLLLPEEGLGFTTLRCPLRDVEEEDITPHLPDASAFIDEGLASGGSVLVHCHAGKSRSCSLVLSWLMTRRRWDLNRALQFLRRARPEAEPNAGYLAALLRLEEELFGRQTVKMKKTKPEPRSCPVCSERVGLSADSVRVHLRLKHPGVVLARSGRVGSIAGSDSGGWSEVLGSPTGSSPRSSKAQSLSSAGGSGTWLPARGAGGPAEALHPRHLHQQQQQQHADGGQAQQQAAAAAAAAAAAEWPARPASAPLSPPALPRVATAPRPGTACAAGAVLDSPPSMFAAVLQGMEETGDLTDEDEEAFLSSAAATGGDVA</sequence>
<dbReference type="PROSITE" id="PS50056">
    <property type="entry name" value="TYR_PHOSPHATASE_2"/>
    <property type="match status" value="1"/>
</dbReference>
<dbReference type="PANTHER" id="PTHR47100:SF5">
    <property type="entry name" value="DUAL SPECIFICITY PROTEIN PHOSPHATASE PHS1"/>
    <property type="match status" value="1"/>
</dbReference>
<feature type="compositionally biased region" description="Low complexity" evidence="1">
    <location>
        <begin position="236"/>
        <end position="250"/>
    </location>
</feature>
<dbReference type="InterPro" id="IPR000387">
    <property type="entry name" value="Tyr_Pase_dom"/>
</dbReference>
<proteinExistence type="predicted"/>
<name>A0A2P6VK31_9CHLO</name>
<dbReference type="InterPro" id="IPR029021">
    <property type="entry name" value="Prot-tyrosine_phosphatase-like"/>
</dbReference>
<keyword evidence="4" id="KW-0418">Kinase</keyword>
<dbReference type="GO" id="GO:0009737">
    <property type="term" value="P:response to abscisic acid"/>
    <property type="evidence" value="ECO:0007669"/>
    <property type="project" value="InterPro"/>
</dbReference>
<dbReference type="AlphaFoldDB" id="A0A2P6VK31"/>
<dbReference type="STRING" id="554055.A0A2P6VK31"/>
<comment type="caution">
    <text evidence="4">The sequence shown here is derived from an EMBL/GenBank/DDBJ whole genome shotgun (WGS) entry which is preliminary data.</text>
</comment>
<dbReference type="EMBL" id="LHPF02000004">
    <property type="protein sequence ID" value="PSC74445.1"/>
    <property type="molecule type" value="Genomic_DNA"/>
</dbReference>
<dbReference type="GO" id="GO:0016301">
    <property type="term" value="F:kinase activity"/>
    <property type="evidence" value="ECO:0007669"/>
    <property type="project" value="UniProtKB-KW"/>
</dbReference>
<feature type="compositionally biased region" description="Polar residues" evidence="1">
    <location>
        <begin position="992"/>
        <end position="1008"/>
    </location>
</feature>
<dbReference type="Proteomes" id="UP000239649">
    <property type="component" value="Unassembled WGS sequence"/>
</dbReference>
<dbReference type="GO" id="GO:0043622">
    <property type="term" value="P:cortical microtubule organization"/>
    <property type="evidence" value="ECO:0007669"/>
    <property type="project" value="InterPro"/>
</dbReference>
<feature type="region of interest" description="Disordered" evidence="1">
    <location>
        <begin position="980"/>
        <end position="1059"/>
    </location>
</feature>
<dbReference type="InterPro" id="IPR035010">
    <property type="entry name" value="PHS1"/>
</dbReference>
<dbReference type="PANTHER" id="PTHR47100">
    <property type="entry name" value="DUAL SPECIFICITY PROTEIN PHOSPHATASE PHS1"/>
    <property type="match status" value="1"/>
</dbReference>
<dbReference type="SUPFAM" id="SSF52799">
    <property type="entry name" value="(Phosphotyrosine protein) phosphatases II"/>
    <property type="match status" value="1"/>
</dbReference>
<dbReference type="Pfam" id="PF09192">
    <property type="entry name" value="Act-Frag_cataly"/>
    <property type="match status" value="1"/>
</dbReference>
<dbReference type="InterPro" id="IPR015275">
    <property type="entry name" value="Actin-fragmin_kin_cat_dom"/>
</dbReference>
<reference evidence="4 5" key="1">
    <citation type="journal article" date="2018" name="Plant J.">
        <title>Genome sequences of Chlorella sorokiniana UTEX 1602 and Micractinium conductrix SAG 241.80: implications to maltose excretion by a green alga.</title>
        <authorList>
            <person name="Arriola M.B."/>
            <person name="Velmurugan N."/>
            <person name="Zhang Y."/>
            <person name="Plunkett M.H."/>
            <person name="Hondzo H."/>
            <person name="Barney B.M."/>
        </authorList>
    </citation>
    <scope>NUCLEOTIDE SEQUENCE [LARGE SCALE GENOMIC DNA]</scope>
    <source>
        <strain evidence="4 5">SAG 241.80</strain>
    </source>
</reference>
<feature type="region of interest" description="Disordered" evidence="1">
    <location>
        <begin position="189"/>
        <end position="270"/>
    </location>
</feature>
<feature type="compositionally biased region" description="Low complexity" evidence="1">
    <location>
        <begin position="259"/>
        <end position="270"/>
    </location>
</feature>
<dbReference type="CDD" id="cd14498">
    <property type="entry name" value="DSP"/>
    <property type="match status" value="1"/>
</dbReference>
<feature type="domain" description="Tyrosine-protein phosphatase" evidence="2">
    <location>
        <begin position="783"/>
        <end position="925"/>
    </location>
</feature>
<dbReference type="SUPFAM" id="SSF56112">
    <property type="entry name" value="Protein kinase-like (PK-like)"/>
    <property type="match status" value="1"/>
</dbReference>
<dbReference type="InterPro" id="IPR011009">
    <property type="entry name" value="Kinase-like_dom_sf"/>
</dbReference>
<dbReference type="SMART" id="SM00195">
    <property type="entry name" value="DSPc"/>
    <property type="match status" value="1"/>
</dbReference>
<feature type="region of interest" description="Disordered" evidence="1">
    <location>
        <begin position="639"/>
        <end position="673"/>
    </location>
</feature>
<feature type="compositionally biased region" description="Low complexity" evidence="1">
    <location>
        <begin position="648"/>
        <end position="673"/>
    </location>
</feature>
<organism evidence="4 5">
    <name type="scientific">Micractinium conductrix</name>
    <dbReference type="NCBI Taxonomy" id="554055"/>
    <lineage>
        <taxon>Eukaryota</taxon>
        <taxon>Viridiplantae</taxon>
        <taxon>Chlorophyta</taxon>
        <taxon>core chlorophytes</taxon>
        <taxon>Trebouxiophyceae</taxon>
        <taxon>Chlorellales</taxon>
        <taxon>Chlorellaceae</taxon>
        <taxon>Chlorella clade</taxon>
        <taxon>Micractinium</taxon>
    </lineage>
</organism>
<keyword evidence="5" id="KW-1185">Reference proteome</keyword>
<dbReference type="Gene3D" id="1.10.1070.11">
    <property type="entry name" value="Phosphatidylinositol 3-/4-kinase, catalytic domain"/>
    <property type="match status" value="1"/>
</dbReference>
<dbReference type="InterPro" id="IPR000340">
    <property type="entry name" value="Dual-sp_phosphatase_cat-dom"/>
</dbReference>
<evidence type="ECO:0000256" key="1">
    <source>
        <dbReference type="SAM" id="MobiDB-lite"/>
    </source>
</evidence>
<feature type="region of interest" description="Disordered" evidence="1">
    <location>
        <begin position="362"/>
        <end position="381"/>
    </location>
</feature>
<evidence type="ECO:0000313" key="5">
    <source>
        <dbReference type="Proteomes" id="UP000239649"/>
    </source>
</evidence>
<feature type="domain" description="Tyrosine specific protein phosphatases" evidence="3">
    <location>
        <begin position="845"/>
        <end position="904"/>
    </location>
</feature>
<accession>A0A2P6VK31</accession>